<evidence type="ECO:0000313" key="11">
    <source>
        <dbReference type="Proteomes" id="UP000439591"/>
    </source>
</evidence>
<dbReference type="Proteomes" id="UP000435877">
    <property type="component" value="Unassembled WGS sequence"/>
</dbReference>
<dbReference type="PROSITE" id="PS51257">
    <property type="entry name" value="PROKAR_LIPOPROTEIN"/>
    <property type="match status" value="1"/>
</dbReference>
<keyword evidence="6 8" id="KW-0560">Oxidoreductase</keyword>
<sequence length="497" mass="56423">MNKSNHFDVLIIGAGLSGIGTACHIADECPNKSLAIIERRETLGGTWDLFRYPGIRSDSDMLSFGYKFRPWNELNTLADGSAIRNYISDTAEEYRVRDKIHFGLKVIAADWSTNDGQWLLTTQHEASGETREYTCSYLISCTGYYNHDTAFRPDFPGEERFKGITIHPQQWPENLDYSNKRVVVIGSGATAVTLIPAMADETAHITMLQRSPSYIFSLPGYDKMTEVLSKLMPKNWAYGIARKRNIFFQRALYLACRRWPKAMKKVLLSQVRKHLGPDIDMRHFTPNYMPWDERLCAVPDANLFKVLREGKASIETDHIETFTEKGILLKSGKELEADIIITATGLNLQMLGGLKMSVDQQPRPLEGQLTYKSILVENIPNMAWIFGYVNAPWTLKSEISGKYLCRLFKYMEQNDVNVVVPQDRDNCALDDGIMDSLQAGYVQRGKYSLPRQGSKLPWQVLMHYGRDKKMLLDEPINNSALTFSKATKNRVTTKAAA</sequence>
<evidence type="ECO:0000313" key="10">
    <source>
        <dbReference type="Proteomes" id="UP000435877"/>
    </source>
</evidence>
<evidence type="ECO:0000256" key="4">
    <source>
        <dbReference type="ARBA" id="ARBA00022827"/>
    </source>
</evidence>
<dbReference type="Pfam" id="PF00743">
    <property type="entry name" value="FMO-like"/>
    <property type="match status" value="1"/>
</dbReference>
<evidence type="ECO:0000256" key="3">
    <source>
        <dbReference type="ARBA" id="ARBA00022630"/>
    </source>
</evidence>
<keyword evidence="5" id="KW-0521">NADP</keyword>
<evidence type="ECO:0000313" key="8">
    <source>
        <dbReference type="EMBL" id="CAA0111415.1"/>
    </source>
</evidence>
<evidence type="ECO:0000256" key="2">
    <source>
        <dbReference type="ARBA" id="ARBA00010139"/>
    </source>
</evidence>
<evidence type="ECO:0000256" key="1">
    <source>
        <dbReference type="ARBA" id="ARBA00001974"/>
    </source>
</evidence>
<keyword evidence="4" id="KW-0274">FAD</keyword>
<keyword evidence="3" id="KW-0285">Flavoprotein</keyword>
<dbReference type="Gene3D" id="3.50.50.60">
    <property type="entry name" value="FAD/NAD(P)-binding domain"/>
    <property type="match status" value="2"/>
</dbReference>
<dbReference type="AlphaFoldDB" id="A0A5S9Q3D4"/>
<dbReference type="PANTHER" id="PTHR43872">
    <property type="entry name" value="MONOOXYGENASE, PUTATIVE (AFU_ORTHOLOGUE AFUA_8G02570)-RELATED"/>
    <property type="match status" value="1"/>
</dbReference>
<dbReference type="EC" id="1.14.13.-" evidence="8"/>
<dbReference type="EMBL" id="CACSIM010000006">
    <property type="protein sequence ID" value="CAA0118619.1"/>
    <property type="molecule type" value="Genomic_DNA"/>
</dbReference>
<protein>
    <submittedName>
        <fullName evidence="8">FAD-containing monooxygenase MymA</fullName>
        <ecNumber evidence="8">1.14.13.-</ecNumber>
    </submittedName>
</protein>
<gene>
    <name evidence="8" type="primary">mymA</name>
    <name evidence="8" type="ORF">IHBHHGIJ_03297</name>
    <name evidence="9" type="ORF">KFEGEMFD_03510</name>
</gene>
<dbReference type="InterPro" id="IPR051820">
    <property type="entry name" value="FAD-binding_MO"/>
</dbReference>
<dbReference type="InterPro" id="IPR036188">
    <property type="entry name" value="FAD/NAD-bd_sf"/>
</dbReference>
<keyword evidence="10" id="KW-1185">Reference proteome</keyword>
<dbReference type="Proteomes" id="UP000439591">
    <property type="component" value="Unassembled WGS sequence"/>
</dbReference>
<dbReference type="OrthoDB" id="312624at2"/>
<dbReference type="FunFam" id="3.50.50.60:FF:000228">
    <property type="entry name" value="FAD-containing monooxygenase EthA"/>
    <property type="match status" value="1"/>
</dbReference>
<evidence type="ECO:0000256" key="6">
    <source>
        <dbReference type="ARBA" id="ARBA00023002"/>
    </source>
</evidence>
<evidence type="ECO:0000313" key="9">
    <source>
        <dbReference type="EMBL" id="CAA0118619.1"/>
    </source>
</evidence>
<proteinExistence type="inferred from homology"/>
<keyword evidence="7 8" id="KW-0503">Monooxygenase</keyword>
<dbReference type="EMBL" id="CACSIK010000003">
    <property type="protein sequence ID" value="CAA0111415.1"/>
    <property type="molecule type" value="Genomic_DNA"/>
</dbReference>
<dbReference type="RefSeq" id="WP_159270065.1">
    <property type="nucleotide sequence ID" value="NZ_CACSIK010000003.1"/>
</dbReference>
<comment type="similarity">
    <text evidence="2">Belongs to the FAD-binding monooxygenase family.</text>
</comment>
<dbReference type="GO" id="GO:0004499">
    <property type="term" value="F:N,N-dimethylaniline monooxygenase activity"/>
    <property type="evidence" value="ECO:0007669"/>
    <property type="project" value="InterPro"/>
</dbReference>
<dbReference type="GO" id="GO:0050661">
    <property type="term" value="F:NADP binding"/>
    <property type="evidence" value="ECO:0007669"/>
    <property type="project" value="InterPro"/>
</dbReference>
<accession>A0A5S9Q3D4</accession>
<evidence type="ECO:0000256" key="5">
    <source>
        <dbReference type="ARBA" id="ARBA00022857"/>
    </source>
</evidence>
<organism evidence="8 10">
    <name type="scientific">Zhongshania aliphaticivorans</name>
    <dbReference type="NCBI Taxonomy" id="1470434"/>
    <lineage>
        <taxon>Bacteria</taxon>
        <taxon>Pseudomonadati</taxon>
        <taxon>Pseudomonadota</taxon>
        <taxon>Gammaproteobacteria</taxon>
        <taxon>Cellvibrionales</taxon>
        <taxon>Spongiibacteraceae</taxon>
        <taxon>Zhongshania</taxon>
    </lineage>
</organism>
<comment type="cofactor">
    <cofactor evidence="1">
        <name>FAD</name>
        <dbReference type="ChEBI" id="CHEBI:57692"/>
    </cofactor>
</comment>
<dbReference type="SUPFAM" id="SSF51905">
    <property type="entry name" value="FAD/NAD(P)-binding domain"/>
    <property type="match status" value="2"/>
</dbReference>
<evidence type="ECO:0000256" key="7">
    <source>
        <dbReference type="ARBA" id="ARBA00023033"/>
    </source>
</evidence>
<dbReference type="PANTHER" id="PTHR43872:SF1">
    <property type="entry name" value="MONOOXYGENASE, PUTATIVE (AFU_ORTHOLOGUE AFUA_8G02570)-RELATED"/>
    <property type="match status" value="1"/>
</dbReference>
<reference evidence="10 11" key="1">
    <citation type="submission" date="2019-11" db="EMBL/GenBank/DDBJ databases">
        <authorList>
            <person name="Holert J."/>
        </authorList>
    </citation>
    <scope>NUCLEOTIDE SEQUENCE [LARGE SCALE GENOMIC DNA]</scope>
    <source>
        <strain evidence="9">BC3_2A</strain>
        <strain evidence="8">SB11_1A</strain>
    </source>
</reference>
<dbReference type="InterPro" id="IPR020946">
    <property type="entry name" value="Flavin_mOase-like"/>
</dbReference>
<dbReference type="FunFam" id="3.50.50.60:FF:000384">
    <property type="entry name" value="FAD-containing monooxygenase MymA"/>
    <property type="match status" value="1"/>
</dbReference>
<name>A0A5S9Q3D4_9GAMM</name>
<dbReference type="GO" id="GO:0050660">
    <property type="term" value="F:flavin adenine dinucleotide binding"/>
    <property type="evidence" value="ECO:0007669"/>
    <property type="project" value="InterPro"/>
</dbReference>